<feature type="compositionally biased region" description="Basic and acidic residues" evidence="1">
    <location>
        <begin position="333"/>
        <end position="385"/>
    </location>
</feature>
<dbReference type="GO" id="GO:0005634">
    <property type="term" value="C:nucleus"/>
    <property type="evidence" value="ECO:0007669"/>
    <property type="project" value="TreeGrafter"/>
</dbReference>
<dbReference type="PANTHER" id="PTHR13464:SF0">
    <property type="entry name" value="SAP30-BINDING PROTEIN"/>
    <property type="match status" value="1"/>
</dbReference>
<proteinExistence type="predicted"/>
<dbReference type="Pfam" id="PF07818">
    <property type="entry name" value="HCNGP"/>
    <property type="match status" value="1"/>
</dbReference>
<dbReference type="OrthoDB" id="1714508at2759"/>
<dbReference type="AlphaFoldDB" id="A0A0P1BNE8"/>
<name>A0A0P1BNE8_9BASI</name>
<keyword evidence="3" id="KW-1185">Reference proteome</keyword>
<dbReference type="Proteomes" id="UP000054845">
    <property type="component" value="Unassembled WGS sequence"/>
</dbReference>
<dbReference type="EMBL" id="CCYA01000265">
    <property type="protein sequence ID" value="CEH17756.1"/>
    <property type="molecule type" value="Genomic_DNA"/>
</dbReference>
<feature type="compositionally biased region" description="Low complexity" evidence="1">
    <location>
        <begin position="66"/>
        <end position="78"/>
    </location>
</feature>
<dbReference type="PANTHER" id="PTHR13464">
    <property type="entry name" value="TRANSCRIPTIONAL REGULATOR PROTEIN HCNGP"/>
    <property type="match status" value="1"/>
</dbReference>
<feature type="compositionally biased region" description="Polar residues" evidence="1">
    <location>
        <begin position="149"/>
        <end position="161"/>
    </location>
</feature>
<feature type="region of interest" description="Disordered" evidence="1">
    <location>
        <begin position="62"/>
        <end position="168"/>
    </location>
</feature>
<evidence type="ECO:0000256" key="1">
    <source>
        <dbReference type="SAM" id="MobiDB-lite"/>
    </source>
</evidence>
<feature type="compositionally biased region" description="Basic and acidic residues" evidence="1">
    <location>
        <begin position="286"/>
        <end position="299"/>
    </location>
</feature>
<dbReference type="STRING" id="401625.A0A0P1BNE8"/>
<sequence>MNTVAGYSSDDSDGSGRGDSSPHQNTAKSKHTGPAQGTRPTPDISLGTSTFHAARIPISSLVKDASTSSMGTSSATQSPLQRRTPQLLSPHGAGQATSASTKGTSLGVKRAGSPAASSPSRQKLNAHASRLQVGTSSLRQELSPEPRTDSPQQTSETSSAGPSRMAGGVAAGSQALLSLLALPPLVDRDGVEDHEWGLGLPSRGDVNLATQEKLATFHGLKAQGTHFNVSLARNRQLRNPHIFDKLVKWVDVDESGTRYPDMAPNTWAATKLERRAMLREGGKDRLAEMQRRQQEDREAAQALGKARSIDFASSSGSHESRSSGADAAAAARAKAEAVRDSLIKRSSDRSEASSSKYHQERDPRHRIREREDARRHALDRDRKKL</sequence>
<protein>
    <submittedName>
        <fullName evidence="2">Transcriptional regulator</fullName>
    </submittedName>
</protein>
<dbReference type="GO" id="GO:0006355">
    <property type="term" value="P:regulation of DNA-templated transcription"/>
    <property type="evidence" value="ECO:0007669"/>
    <property type="project" value="InterPro"/>
</dbReference>
<feature type="region of interest" description="Disordered" evidence="1">
    <location>
        <begin position="1"/>
        <end position="50"/>
    </location>
</feature>
<dbReference type="InterPro" id="IPR012479">
    <property type="entry name" value="SAP30BP"/>
</dbReference>
<accession>A0A0P1BNE8</accession>
<feature type="compositionally biased region" description="Polar residues" evidence="1">
    <location>
        <begin position="95"/>
        <end position="104"/>
    </location>
</feature>
<feature type="compositionally biased region" description="Low complexity" evidence="1">
    <location>
        <begin position="313"/>
        <end position="332"/>
    </location>
</feature>
<feature type="region of interest" description="Disordered" evidence="1">
    <location>
        <begin position="286"/>
        <end position="385"/>
    </location>
</feature>
<reference evidence="2 3" key="1">
    <citation type="submission" date="2014-09" db="EMBL/GenBank/DDBJ databases">
        <authorList>
            <person name="Magalhaes I.L.F."/>
            <person name="Oliveira U."/>
            <person name="Santos F.R."/>
            <person name="Vidigal T.H.D.A."/>
            <person name="Brescovit A.D."/>
            <person name="Santos A.J."/>
        </authorList>
    </citation>
    <scope>NUCLEOTIDE SEQUENCE [LARGE SCALE GENOMIC DNA]</scope>
</reference>
<evidence type="ECO:0000313" key="3">
    <source>
        <dbReference type="Proteomes" id="UP000054845"/>
    </source>
</evidence>
<evidence type="ECO:0000313" key="2">
    <source>
        <dbReference type="EMBL" id="CEH17756.1"/>
    </source>
</evidence>
<organism evidence="2 3">
    <name type="scientific">Ceraceosorus bombacis</name>
    <dbReference type="NCBI Taxonomy" id="401625"/>
    <lineage>
        <taxon>Eukaryota</taxon>
        <taxon>Fungi</taxon>
        <taxon>Dikarya</taxon>
        <taxon>Basidiomycota</taxon>
        <taxon>Ustilaginomycotina</taxon>
        <taxon>Exobasidiomycetes</taxon>
        <taxon>Ceraceosorales</taxon>
        <taxon>Ceraceosoraceae</taxon>
        <taxon>Ceraceosorus</taxon>
    </lineage>
</organism>